<keyword evidence="13 19" id="KW-1133">Transmembrane helix</keyword>
<evidence type="ECO:0000256" key="7">
    <source>
        <dbReference type="ARBA" id="ARBA00012242"/>
    </source>
</evidence>
<dbReference type="Pfam" id="PF00494">
    <property type="entry name" value="SQS_PSY"/>
    <property type="match status" value="1"/>
</dbReference>
<dbReference type="EC" id="2.5.1.32" evidence="8"/>
<evidence type="ECO:0000256" key="19">
    <source>
        <dbReference type="SAM" id="Phobius"/>
    </source>
</evidence>
<evidence type="ECO:0000256" key="10">
    <source>
        <dbReference type="ARBA" id="ARBA00022679"/>
    </source>
</evidence>
<dbReference type="STRING" id="62708.A0A420JAV5"/>
<proteinExistence type="inferred from homology"/>
<dbReference type="InterPro" id="IPR044843">
    <property type="entry name" value="Trans_IPPS_bact-type"/>
</dbReference>
<dbReference type="Proteomes" id="UP000283383">
    <property type="component" value="Unassembled WGS sequence"/>
</dbReference>
<evidence type="ECO:0000256" key="6">
    <source>
        <dbReference type="ARBA" id="ARBA00008406"/>
    </source>
</evidence>
<feature type="transmembrane region" description="Helical" evidence="19">
    <location>
        <begin position="116"/>
        <end position="135"/>
    </location>
</feature>
<comment type="similarity">
    <text evidence="5">In the N-terminal section; belongs to the lycopene beta-cyclase family.</text>
</comment>
<dbReference type="GO" id="GO:0045436">
    <property type="term" value="F:lycopene beta cyclase activity"/>
    <property type="evidence" value="ECO:0007669"/>
    <property type="project" value="UniProtKB-ARBA"/>
</dbReference>
<dbReference type="SFLD" id="SFLDS00005">
    <property type="entry name" value="Isoprenoid_Synthase_Type_I"/>
    <property type="match status" value="1"/>
</dbReference>
<dbReference type="Gene3D" id="1.10.600.10">
    <property type="entry name" value="Farnesyl Diphosphate Synthase"/>
    <property type="match status" value="1"/>
</dbReference>
<keyword evidence="16" id="KW-0511">Multifunctional enzyme</keyword>
<evidence type="ECO:0000256" key="1">
    <source>
        <dbReference type="ARBA" id="ARBA00001805"/>
    </source>
</evidence>
<evidence type="ECO:0000256" key="13">
    <source>
        <dbReference type="ARBA" id="ARBA00022989"/>
    </source>
</evidence>
<feature type="transmembrane region" description="Helical" evidence="19">
    <location>
        <begin position="70"/>
        <end position="96"/>
    </location>
</feature>
<feature type="transmembrane region" description="Helical" evidence="19">
    <location>
        <begin position="33"/>
        <end position="50"/>
    </location>
</feature>
<evidence type="ECO:0000256" key="5">
    <source>
        <dbReference type="ARBA" id="ARBA00008247"/>
    </source>
</evidence>
<dbReference type="PROSITE" id="PS01045">
    <property type="entry name" value="SQUALEN_PHYTOEN_SYN_2"/>
    <property type="match status" value="1"/>
</dbReference>
<protein>
    <recommendedName>
        <fullName evidence="9">Bifunctional lycopene cyclase/phytoene synthase</fullName>
        <ecNumber evidence="8">2.5.1.32</ecNumber>
        <ecNumber evidence="7">5.5.1.19</ecNumber>
    </recommendedName>
</protein>
<comment type="catalytic activity">
    <reaction evidence="18">
        <text>all-trans-lycopene = gamma-carotene</text>
        <dbReference type="Rhea" id="RHEA:32219"/>
        <dbReference type="ChEBI" id="CHEBI:15948"/>
        <dbReference type="ChEBI" id="CHEBI:27740"/>
        <dbReference type="EC" id="5.5.1.19"/>
    </reaction>
</comment>
<dbReference type="InterPro" id="IPR008949">
    <property type="entry name" value="Isoprenoid_synthase_dom_sf"/>
</dbReference>
<dbReference type="GO" id="GO:0016117">
    <property type="term" value="P:carotenoid biosynthetic process"/>
    <property type="evidence" value="ECO:0007669"/>
    <property type="project" value="UniProtKB-KW"/>
</dbReference>
<name>A0A420JAV5_9PEZI</name>
<evidence type="ECO:0000313" key="20">
    <source>
        <dbReference type="EMBL" id="RKF83872.1"/>
    </source>
</evidence>
<dbReference type="GO" id="GO:0004311">
    <property type="term" value="F:geranylgeranyl diphosphate synthase activity"/>
    <property type="evidence" value="ECO:0007669"/>
    <property type="project" value="InterPro"/>
</dbReference>
<accession>A0A420JAV5</accession>
<evidence type="ECO:0000256" key="17">
    <source>
        <dbReference type="ARBA" id="ARBA00029313"/>
    </source>
</evidence>
<evidence type="ECO:0000256" key="12">
    <source>
        <dbReference type="ARBA" id="ARBA00022746"/>
    </source>
</evidence>
<evidence type="ECO:0000256" key="9">
    <source>
        <dbReference type="ARBA" id="ARBA00018909"/>
    </source>
</evidence>
<keyword evidence="10" id="KW-0808">Transferase</keyword>
<evidence type="ECO:0000256" key="4">
    <source>
        <dbReference type="ARBA" id="ARBA00005172"/>
    </source>
</evidence>
<dbReference type="CDD" id="cd00683">
    <property type="entry name" value="Trans_IPPS_HH"/>
    <property type="match status" value="1"/>
</dbReference>
<dbReference type="EC" id="5.5.1.19" evidence="7"/>
<dbReference type="SFLD" id="SFLDG01212">
    <property type="entry name" value="Phytoene_synthase_like"/>
    <property type="match status" value="1"/>
</dbReference>
<evidence type="ECO:0000256" key="14">
    <source>
        <dbReference type="ARBA" id="ARBA00023136"/>
    </source>
</evidence>
<gene>
    <name evidence="20" type="ORF">GcM3_007045</name>
</gene>
<dbReference type="SFLD" id="SFLDG01018">
    <property type="entry name" value="Squalene/Phytoene_Synthase_Lik"/>
    <property type="match status" value="1"/>
</dbReference>
<dbReference type="UniPathway" id="UPA00799">
    <property type="reaction ID" value="UER00773"/>
</dbReference>
<dbReference type="GO" id="GO:0051996">
    <property type="term" value="F:squalene synthase [NAD(P)H] activity"/>
    <property type="evidence" value="ECO:0007669"/>
    <property type="project" value="InterPro"/>
</dbReference>
<dbReference type="UniPathway" id="UPA00802"/>
<evidence type="ECO:0000256" key="8">
    <source>
        <dbReference type="ARBA" id="ARBA00012396"/>
    </source>
</evidence>
<feature type="transmembrane region" description="Helical" evidence="19">
    <location>
        <begin position="141"/>
        <end position="159"/>
    </location>
</feature>
<evidence type="ECO:0000256" key="2">
    <source>
        <dbReference type="ARBA" id="ARBA00004141"/>
    </source>
</evidence>
<evidence type="ECO:0000256" key="18">
    <source>
        <dbReference type="ARBA" id="ARBA00029335"/>
    </source>
</evidence>
<keyword evidence="14 19" id="KW-0472">Membrane</keyword>
<dbReference type="GO" id="GO:0016872">
    <property type="term" value="F:intramolecular lyase activity"/>
    <property type="evidence" value="ECO:0007669"/>
    <property type="project" value="InterPro"/>
</dbReference>
<evidence type="ECO:0000313" key="21">
    <source>
        <dbReference type="Proteomes" id="UP000283383"/>
    </source>
</evidence>
<feature type="transmembrane region" description="Helical" evidence="19">
    <location>
        <begin position="219"/>
        <end position="236"/>
    </location>
</feature>
<keyword evidence="15" id="KW-0413">Isomerase</keyword>
<dbReference type="AlphaFoldDB" id="A0A420JAV5"/>
<comment type="catalytic activity">
    <reaction evidence="1">
        <text>2 (2E,6E,10E)-geranylgeranyl diphosphate = 15-cis-phytoene + 2 diphosphate</text>
        <dbReference type="Rhea" id="RHEA:34475"/>
        <dbReference type="ChEBI" id="CHEBI:27787"/>
        <dbReference type="ChEBI" id="CHEBI:33019"/>
        <dbReference type="ChEBI" id="CHEBI:58756"/>
        <dbReference type="EC" id="2.5.1.32"/>
    </reaction>
</comment>
<keyword evidence="12" id="KW-0125">Carotenoid biosynthesis</keyword>
<evidence type="ECO:0000256" key="11">
    <source>
        <dbReference type="ARBA" id="ARBA00022692"/>
    </source>
</evidence>
<comment type="similarity">
    <text evidence="6">In the C-terminal section; belongs to the phytoene/squalene synthase family.</text>
</comment>
<comment type="catalytic activity">
    <reaction evidence="17">
        <text>gamma-carotene = all-trans-beta-carotene</text>
        <dbReference type="Rhea" id="RHEA:32239"/>
        <dbReference type="ChEBI" id="CHEBI:17579"/>
        <dbReference type="ChEBI" id="CHEBI:27740"/>
        <dbReference type="EC" id="5.5.1.19"/>
    </reaction>
</comment>
<feature type="transmembrane region" description="Helical" evidence="19">
    <location>
        <begin position="171"/>
        <end position="188"/>
    </location>
</feature>
<keyword evidence="21" id="KW-1185">Reference proteome</keyword>
<dbReference type="GO" id="GO:0016020">
    <property type="term" value="C:membrane"/>
    <property type="evidence" value="ECO:0007669"/>
    <property type="project" value="UniProtKB-SubCell"/>
</dbReference>
<comment type="subcellular location">
    <subcellularLocation>
        <location evidence="2">Membrane</location>
        <topology evidence="2">Multi-pass membrane protein</topology>
    </subcellularLocation>
</comment>
<dbReference type="InterPro" id="IPR033904">
    <property type="entry name" value="Trans_IPPS_HH"/>
</dbReference>
<dbReference type="NCBIfam" id="TIGR03462">
    <property type="entry name" value="CarR_dom_SF"/>
    <property type="match status" value="2"/>
</dbReference>
<dbReference type="InterPro" id="IPR002060">
    <property type="entry name" value="Squ/phyt_synthse"/>
</dbReference>
<comment type="pathway">
    <text evidence="3">Carotenoid biosynthesis; beta-carotene biosynthesis.</text>
</comment>
<sequence>MGLDYAMVHFKYTIPPGIALTLLYRPFFQRIDLYKIVFLISVAVLSATPWDSYLIRNQIWTYPPQAVLGLHLFLIPVEEVFFFVIQTYNTSLLYILLSKPLFHPSFLDQATTYGKVLTRFVQIAIGLCFILSIPLCRAGESTYLALILLWAMPFILLLWTLSSQFLLKLPLMNTLVPIALPTLYLWVVDTLALKRGTWTIEPKTKLGVYFWDGLDIEEAIFFLVTNILVVFGLVAFDHSLAIIQSFPNLFPNPQFPSPALLIRALLTPESELDQPRIKGIKDAVKRLKQKSRSFYLASATFSGRLRIDLILLYSFCRVADDLVDNAETEIEACKWISKLTKFLDLSYADDQPDLFEKQHRIESYISGNFPKSTRSALQLVPTRYLPCKPFYDLLEGFKTDVEFLKVRDGNFADEFPIKDEHQLKLYAARVAGTIAELCLELVFYHGTTKIAPAQQYRLLGAGRIMGVALQYVNISRDIEIDARIRRVYLPTVWAKELNSSPEYILEQPFGPAVEKMRSRLLDKAFTIYQTARCDMAELPAEARAPLRVAVDSYMEIGRVIRENNYQLKKGRATVPIGRRVRVAWKSINEP</sequence>
<comment type="caution">
    <text evidence="20">The sequence shown here is derived from an EMBL/GenBank/DDBJ whole genome shotgun (WGS) entry which is preliminary data.</text>
</comment>
<evidence type="ECO:0000256" key="3">
    <source>
        <dbReference type="ARBA" id="ARBA00005089"/>
    </source>
</evidence>
<dbReference type="InterPro" id="IPR017825">
    <property type="entry name" value="Lycopene_cyclase_dom"/>
</dbReference>
<dbReference type="EMBL" id="MCBQ01000707">
    <property type="protein sequence ID" value="RKF83872.1"/>
    <property type="molecule type" value="Genomic_DNA"/>
</dbReference>
<dbReference type="SUPFAM" id="SSF48576">
    <property type="entry name" value="Terpenoid synthases"/>
    <property type="match status" value="1"/>
</dbReference>
<evidence type="ECO:0000256" key="15">
    <source>
        <dbReference type="ARBA" id="ARBA00023235"/>
    </source>
</evidence>
<keyword evidence="11 19" id="KW-0812">Transmembrane</keyword>
<evidence type="ECO:0000256" key="16">
    <source>
        <dbReference type="ARBA" id="ARBA00023268"/>
    </source>
</evidence>
<comment type="pathway">
    <text evidence="4">Carotenoid biosynthesis; phytoene biosynthesis; all-trans-phytoene from geranylgeranyl diphosphate: step 1/1.</text>
</comment>
<dbReference type="InterPro" id="IPR019845">
    <property type="entry name" value="Squalene/phytoene_synthase_CS"/>
</dbReference>
<organism evidence="20 21">
    <name type="scientific">Golovinomyces cichoracearum</name>
    <dbReference type="NCBI Taxonomy" id="62708"/>
    <lineage>
        <taxon>Eukaryota</taxon>
        <taxon>Fungi</taxon>
        <taxon>Dikarya</taxon>
        <taxon>Ascomycota</taxon>
        <taxon>Pezizomycotina</taxon>
        <taxon>Leotiomycetes</taxon>
        <taxon>Erysiphales</taxon>
        <taxon>Erysiphaceae</taxon>
        <taxon>Golovinomyces</taxon>
    </lineage>
</organism>
<reference evidence="20 21" key="1">
    <citation type="journal article" date="2018" name="BMC Genomics">
        <title>Comparative genome analyses reveal sequence features reflecting distinct modes of host-adaptation between dicot and monocot powdery mildew.</title>
        <authorList>
            <person name="Wu Y."/>
            <person name="Ma X."/>
            <person name="Pan Z."/>
            <person name="Kale S.D."/>
            <person name="Song Y."/>
            <person name="King H."/>
            <person name="Zhang Q."/>
            <person name="Presley C."/>
            <person name="Deng X."/>
            <person name="Wei C.I."/>
            <person name="Xiao S."/>
        </authorList>
    </citation>
    <scope>NUCLEOTIDE SEQUENCE [LARGE SCALE GENOMIC DNA]</scope>
    <source>
        <strain evidence="20">UMSG3</strain>
    </source>
</reference>
<dbReference type="PANTHER" id="PTHR31480">
    <property type="entry name" value="BIFUNCTIONAL LYCOPENE CYCLASE/PHYTOENE SYNTHASE"/>
    <property type="match status" value="1"/>
</dbReference>